<dbReference type="InterPro" id="IPR013785">
    <property type="entry name" value="Aldolase_TIM"/>
</dbReference>
<dbReference type="FunFam" id="3.20.20.70:FF:000037">
    <property type="entry name" value="Tryptophan synthase alpha chain"/>
    <property type="match status" value="1"/>
</dbReference>
<dbReference type="InterPro" id="IPR002028">
    <property type="entry name" value="Trp_synthase_suA"/>
</dbReference>
<dbReference type="UniPathway" id="UPA00035">
    <property type="reaction ID" value="UER00044"/>
</dbReference>
<dbReference type="PROSITE" id="PS00167">
    <property type="entry name" value="TRP_SYNTHASE_ALPHA"/>
    <property type="match status" value="1"/>
</dbReference>
<dbReference type="Proteomes" id="UP000515847">
    <property type="component" value="Chromosome"/>
</dbReference>
<evidence type="ECO:0000256" key="1">
    <source>
        <dbReference type="ARBA" id="ARBA00003365"/>
    </source>
</evidence>
<dbReference type="GO" id="GO:0004834">
    <property type="term" value="F:tryptophan synthase activity"/>
    <property type="evidence" value="ECO:0007669"/>
    <property type="project" value="UniProtKB-UniRule"/>
</dbReference>
<evidence type="ECO:0000256" key="9">
    <source>
        <dbReference type="HAMAP-Rule" id="MF_00131"/>
    </source>
</evidence>
<evidence type="ECO:0000256" key="3">
    <source>
        <dbReference type="ARBA" id="ARBA00011270"/>
    </source>
</evidence>
<dbReference type="Pfam" id="PF00290">
    <property type="entry name" value="Trp_syntA"/>
    <property type="match status" value="1"/>
</dbReference>
<dbReference type="EC" id="4.2.1.20" evidence="9"/>
<evidence type="ECO:0000313" key="12">
    <source>
        <dbReference type="Proteomes" id="UP000515847"/>
    </source>
</evidence>
<organism evidence="11 12">
    <name type="scientific">Thermanaerosceptrum fracticalcis</name>
    <dbReference type="NCBI Taxonomy" id="1712410"/>
    <lineage>
        <taxon>Bacteria</taxon>
        <taxon>Bacillati</taxon>
        <taxon>Bacillota</taxon>
        <taxon>Clostridia</taxon>
        <taxon>Eubacteriales</taxon>
        <taxon>Peptococcaceae</taxon>
        <taxon>Thermanaerosceptrum</taxon>
    </lineage>
</organism>
<proteinExistence type="inferred from homology"/>
<accession>A0A7G6E2I0</accession>
<keyword evidence="4 9" id="KW-0028">Amino-acid biosynthesis</keyword>
<dbReference type="CDD" id="cd04724">
    <property type="entry name" value="Tryptophan_synthase_alpha"/>
    <property type="match status" value="1"/>
</dbReference>
<comment type="catalytic activity">
    <reaction evidence="8 9">
        <text>(1S,2R)-1-C-(indol-3-yl)glycerol 3-phosphate + L-serine = D-glyceraldehyde 3-phosphate + L-tryptophan + H2O</text>
        <dbReference type="Rhea" id="RHEA:10532"/>
        <dbReference type="ChEBI" id="CHEBI:15377"/>
        <dbReference type="ChEBI" id="CHEBI:33384"/>
        <dbReference type="ChEBI" id="CHEBI:57912"/>
        <dbReference type="ChEBI" id="CHEBI:58866"/>
        <dbReference type="ChEBI" id="CHEBI:59776"/>
        <dbReference type="EC" id="4.2.1.20"/>
    </reaction>
</comment>
<feature type="active site" description="Proton acceptor" evidence="9">
    <location>
        <position position="49"/>
    </location>
</feature>
<evidence type="ECO:0000256" key="2">
    <source>
        <dbReference type="ARBA" id="ARBA00004733"/>
    </source>
</evidence>
<keyword evidence="6 9" id="KW-0057">Aromatic amino acid biosynthesis</keyword>
<keyword evidence="7 9" id="KW-0456">Lyase</keyword>
<evidence type="ECO:0000256" key="4">
    <source>
        <dbReference type="ARBA" id="ARBA00022605"/>
    </source>
</evidence>
<dbReference type="Gene3D" id="3.20.20.70">
    <property type="entry name" value="Aldolase class I"/>
    <property type="match status" value="1"/>
</dbReference>
<dbReference type="NCBIfam" id="TIGR00262">
    <property type="entry name" value="trpA"/>
    <property type="match status" value="1"/>
</dbReference>
<dbReference type="PANTHER" id="PTHR43406:SF1">
    <property type="entry name" value="TRYPTOPHAN SYNTHASE ALPHA CHAIN, CHLOROPLASTIC"/>
    <property type="match status" value="1"/>
</dbReference>
<evidence type="ECO:0000256" key="5">
    <source>
        <dbReference type="ARBA" id="ARBA00022822"/>
    </source>
</evidence>
<sequence length="276" mass="29908">MSRIAETFTNLRLKGQKALIPYVSCGDPSLEFTEQLVLKLVEAGADLVELGVPYSDPVADGPTIQKASQRALAGGITLEKIFQLAARLRSRVETPLILMTYYNPIYRFGLEKYVSRAQEAGIDGLIVPDLPPEEARILKQITDPAEIDLIFLAAPTSTAERMEKIAALARGFIYCVSVTGVTGSRENIASGLEAFLAQIRSHTDLPLAVGFGIKSPETAGKAAAIADGVIVGSSLIERIEENLPLVKDEPERVINEVCAYFASLKKAMENTHFAMN</sequence>
<dbReference type="HAMAP" id="MF_00131">
    <property type="entry name" value="Trp_synth_alpha"/>
    <property type="match status" value="1"/>
</dbReference>
<evidence type="ECO:0000256" key="7">
    <source>
        <dbReference type="ARBA" id="ARBA00023239"/>
    </source>
</evidence>
<feature type="active site" description="Proton acceptor" evidence="9">
    <location>
        <position position="60"/>
    </location>
</feature>
<evidence type="ECO:0000256" key="6">
    <source>
        <dbReference type="ARBA" id="ARBA00023141"/>
    </source>
</evidence>
<dbReference type="AlphaFoldDB" id="A0A7G6E2I0"/>
<evidence type="ECO:0000313" key="11">
    <source>
        <dbReference type="EMBL" id="QNB46284.1"/>
    </source>
</evidence>
<reference evidence="11 12" key="1">
    <citation type="journal article" date="2019" name="Front. Microbiol.">
        <title>Thermoanaerosceptrum fracticalcis gen. nov. sp. nov., a Novel Fumarate-Fermenting Microorganism From a Deep Fractured Carbonate Aquifer of the US Great Basin.</title>
        <authorList>
            <person name="Hamilton-Brehm S.D."/>
            <person name="Stewart L.E."/>
            <person name="Zavarin M."/>
            <person name="Caldwell M."/>
            <person name="Lawson P.A."/>
            <person name="Onstott T.C."/>
            <person name="Grzymski J."/>
            <person name="Neveux I."/>
            <person name="Lollar B.S."/>
            <person name="Russell C.E."/>
            <person name="Moser D.P."/>
        </authorList>
    </citation>
    <scope>NUCLEOTIDE SEQUENCE [LARGE SCALE GENOMIC DNA]</scope>
    <source>
        <strain evidence="11 12">DRI-13</strain>
    </source>
</reference>
<name>A0A7G6E2I0_THEFR</name>
<comment type="similarity">
    <text evidence="9 10">Belongs to the TrpA family.</text>
</comment>
<comment type="function">
    <text evidence="1 9">The alpha subunit is responsible for the aldol cleavage of indoleglycerol phosphate to indole and glyceraldehyde 3-phosphate.</text>
</comment>
<dbReference type="RefSeq" id="WP_187142860.1">
    <property type="nucleotide sequence ID" value="NZ_CP045798.1"/>
</dbReference>
<dbReference type="InterPro" id="IPR018204">
    <property type="entry name" value="Trp_synthase_alpha_AS"/>
</dbReference>
<comment type="subunit">
    <text evidence="3 9">Tetramer of two alpha and two beta chains.</text>
</comment>
<dbReference type="SUPFAM" id="SSF51366">
    <property type="entry name" value="Ribulose-phoshate binding barrel"/>
    <property type="match status" value="1"/>
</dbReference>
<dbReference type="InterPro" id="IPR011060">
    <property type="entry name" value="RibuloseP-bd_barrel"/>
</dbReference>
<dbReference type="GO" id="GO:0005829">
    <property type="term" value="C:cytosol"/>
    <property type="evidence" value="ECO:0007669"/>
    <property type="project" value="TreeGrafter"/>
</dbReference>
<dbReference type="EMBL" id="CP045798">
    <property type="protein sequence ID" value="QNB46284.1"/>
    <property type="molecule type" value="Genomic_DNA"/>
</dbReference>
<keyword evidence="5 9" id="KW-0822">Tryptophan biosynthesis</keyword>
<evidence type="ECO:0000256" key="8">
    <source>
        <dbReference type="ARBA" id="ARBA00049047"/>
    </source>
</evidence>
<evidence type="ECO:0000256" key="10">
    <source>
        <dbReference type="RuleBase" id="RU003662"/>
    </source>
</evidence>
<gene>
    <name evidence="9" type="primary">trpA</name>
    <name evidence="11" type="ORF">BR63_08135</name>
</gene>
<dbReference type="KEGG" id="tfr:BR63_08135"/>
<protein>
    <recommendedName>
        <fullName evidence="9">Tryptophan synthase alpha chain</fullName>
        <ecNumber evidence="9">4.2.1.20</ecNumber>
    </recommendedName>
</protein>
<keyword evidence="12" id="KW-1185">Reference proteome</keyword>
<comment type="pathway">
    <text evidence="2 9">Amino-acid biosynthesis; L-tryptophan biosynthesis; L-tryptophan from chorismate: step 5/5.</text>
</comment>
<dbReference type="PANTHER" id="PTHR43406">
    <property type="entry name" value="TRYPTOPHAN SYNTHASE, ALPHA CHAIN"/>
    <property type="match status" value="1"/>
</dbReference>